<dbReference type="Proteomes" id="UP000265566">
    <property type="component" value="Chromosome 7"/>
</dbReference>
<evidence type="ECO:0000313" key="2">
    <source>
        <dbReference type="Proteomes" id="UP000265566"/>
    </source>
</evidence>
<name>A0A396GV01_MEDTR</name>
<evidence type="ECO:0008006" key="3">
    <source>
        <dbReference type="Google" id="ProtNLM"/>
    </source>
</evidence>
<accession>A0A396GV01</accession>
<organism evidence="1 2">
    <name type="scientific">Medicago truncatula</name>
    <name type="common">Barrel medic</name>
    <name type="synonym">Medicago tribuloides</name>
    <dbReference type="NCBI Taxonomy" id="3880"/>
    <lineage>
        <taxon>Eukaryota</taxon>
        <taxon>Viridiplantae</taxon>
        <taxon>Streptophyta</taxon>
        <taxon>Embryophyta</taxon>
        <taxon>Tracheophyta</taxon>
        <taxon>Spermatophyta</taxon>
        <taxon>Magnoliopsida</taxon>
        <taxon>eudicotyledons</taxon>
        <taxon>Gunneridae</taxon>
        <taxon>Pentapetalae</taxon>
        <taxon>rosids</taxon>
        <taxon>fabids</taxon>
        <taxon>Fabales</taxon>
        <taxon>Fabaceae</taxon>
        <taxon>Papilionoideae</taxon>
        <taxon>50 kb inversion clade</taxon>
        <taxon>NPAAA clade</taxon>
        <taxon>Hologalegina</taxon>
        <taxon>IRL clade</taxon>
        <taxon>Trifolieae</taxon>
        <taxon>Medicago</taxon>
    </lineage>
</organism>
<dbReference type="AlphaFoldDB" id="A0A396GV01"/>
<proteinExistence type="predicted"/>
<dbReference type="InterPro" id="IPR007750">
    <property type="entry name" value="DUF674"/>
</dbReference>
<dbReference type="EMBL" id="PSQE01000007">
    <property type="protein sequence ID" value="RHN44343.1"/>
    <property type="molecule type" value="Genomic_DNA"/>
</dbReference>
<reference evidence="2" key="1">
    <citation type="journal article" date="2018" name="Nat. Plants">
        <title>Whole-genome landscape of Medicago truncatula symbiotic genes.</title>
        <authorList>
            <person name="Pecrix Y."/>
            <person name="Staton S.E."/>
            <person name="Sallet E."/>
            <person name="Lelandais-Briere C."/>
            <person name="Moreau S."/>
            <person name="Carrere S."/>
            <person name="Blein T."/>
            <person name="Jardinaud M.F."/>
            <person name="Latrasse D."/>
            <person name="Zouine M."/>
            <person name="Zahm M."/>
            <person name="Kreplak J."/>
            <person name="Mayjonade B."/>
            <person name="Satge C."/>
            <person name="Perez M."/>
            <person name="Cauet S."/>
            <person name="Marande W."/>
            <person name="Chantry-Darmon C."/>
            <person name="Lopez-Roques C."/>
            <person name="Bouchez O."/>
            <person name="Berard A."/>
            <person name="Debelle F."/>
            <person name="Munos S."/>
            <person name="Bendahmane A."/>
            <person name="Berges H."/>
            <person name="Niebel A."/>
            <person name="Buitink J."/>
            <person name="Frugier F."/>
            <person name="Benhamed M."/>
            <person name="Crespi M."/>
            <person name="Gouzy J."/>
            <person name="Gamas P."/>
        </authorList>
    </citation>
    <scope>NUCLEOTIDE SEQUENCE [LARGE SCALE GENOMIC DNA]</scope>
    <source>
        <strain evidence="2">cv. Jemalong A17</strain>
    </source>
</reference>
<comment type="caution">
    <text evidence="1">The sequence shown here is derived from an EMBL/GenBank/DDBJ whole genome shotgun (WGS) entry which is preliminary data.</text>
</comment>
<dbReference type="Gramene" id="rna38452">
    <property type="protein sequence ID" value="RHN44343.1"/>
    <property type="gene ID" value="gene38452"/>
</dbReference>
<sequence>MAAIETQSVEQVDKVSLRVLVDKERNRVLYAEAGKDFVDVLFSFLTLPLGTIARLVSKDSNIEAVKFGSISSLYQSVSKFDQQYLWSHTCKEMLLNPRNSMEDYCQKLKLNIDDTSMQYFVCENWDCRRKNSGCRLSIFRNKICYCGKVMNREVFPEYPNLENGFVKKNVVDLLKLSLTSKAALTSFILKKNRFVVNPSRRNNLEFLIGELPSDEDRQISVKVTVQKSDEQILFVEAGDDFVDFVYSFLTFPLGRVLHMLQGFSSLSCIDNLYKSLCDLSPDIYLMSQGLKDKLTKPLIATQFELIKQLLPIGVATLPVNYCHTYYDHVSGKCVLNFTKEADYTHDKVGFPEKFVPLELADHDPSIAKSSFVKGPSTYMVTDSLFVSLMSSISTMLFLKRSKVRLSDLEERVIKIGVKEGLSILKASLTSTSALQCGLKKFIKTVKVEK</sequence>
<dbReference type="PANTHER" id="PTHR33103">
    <property type="entry name" value="OS01G0153900 PROTEIN"/>
    <property type="match status" value="1"/>
</dbReference>
<protein>
    <recommendedName>
        <fullName evidence="3">DUF674 family protein</fullName>
    </recommendedName>
</protein>
<dbReference type="PANTHER" id="PTHR33103:SF27">
    <property type="entry name" value="OS04G0594700 PROTEIN"/>
    <property type="match status" value="1"/>
</dbReference>
<evidence type="ECO:0000313" key="1">
    <source>
        <dbReference type="EMBL" id="RHN44343.1"/>
    </source>
</evidence>
<gene>
    <name evidence="1" type="ORF">MtrunA17_Chr7g0218371</name>
</gene>
<dbReference type="Pfam" id="PF05056">
    <property type="entry name" value="DUF674"/>
    <property type="match status" value="2"/>
</dbReference>